<feature type="region of interest" description="Disordered" evidence="1">
    <location>
        <begin position="105"/>
        <end position="124"/>
    </location>
</feature>
<name>A0A2I0IR67_PUNGR</name>
<evidence type="ECO:0000313" key="2">
    <source>
        <dbReference type="EMBL" id="PKI46495.1"/>
    </source>
</evidence>
<dbReference type="AlphaFoldDB" id="A0A2I0IR67"/>
<feature type="compositionally biased region" description="Polar residues" evidence="1">
    <location>
        <begin position="114"/>
        <end position="124"/>
    </location>
</feature>
<dbReference type="Proteomes" id="UP000233551">
    <property type="component" value="Unassembled WGS sequence"/>
</dbReference>
<reference evidence="2 3" key="1">
    <citation type="submission" date="2017-11" db="EMBL/GenBank/DDBJ databases">
        <title>De-novo sequencing of pomegranate (Punica granatum L.) genome.</title>
        <authorList>
            <person name="Akparov Z."/>
            <person name="Amiraslanov A."/>
            <person name="Hajiyeva S."/>
            <person name="Abbasov M."/>
            <person name="Kaur K."/>
            <person name="Hamwieh A."/>
            <person name="Solovyev V."/>
            <person name="Salamov A."/>
            <person name="Braich B."/>
            <person name="Kosarev P."/>
            <person name="Mahmoud A."/>
            <person name="Hajiyev E."/>
            <person name="Babayeva S."/>
            <person name="Izzatullayeva V."/>
            <person name="Mammadov A."/>
            <person name="Mammadov A."/>
            <person name="Sharifova S."/>
            <person name="Ojaghi J."/>
            <person name="Eynullazada K."/>
            <person name="Bayramov B."/>
            <person name="Abdulazimova A."/>
            <person name="Shahmuradov I."/>
        </authorList>
    </citation>
    <scope>NUCLEOTIDE SEQUENCE [LARGE SCALE GENOMIC DNA]</scope>
    <source>
        <strain evidence="3">cv. AG2017</strain>
        <tissue evidence="2">Leaf</tissue>
    </source>
</reference>
<feature type="region of interest" description="Disordered" evidence="1">
    <location>
        <begin position="1"/>
        <end position="40"/>
    </location>
</feature>
<accession>A0A2I0IR67</accession>
<organism evidence="2 3">
    <name type="scientific">Punica granatum</name>
    <name type="common">Pomegranate</name>
    <dbReference type="NCBI Taxonomy" id="22663"/>
    <lineage>
        <taxon>Eukaryota</taxon>
        <taxon>Viridiplantae</taxon>
        <taxon>Streptophyta</taxon>
        <taxon>Embryophyta</taxon>
        <taxon>Tracheophyta</taxon>
        <taxon>Spermatophyta</taxon>
        <taxon>Magnoliopsida</taxon>
        <taxon>eudicotyledons</taxon>
        <taxon>Gunneridae</taxon>
        <taxon>Pentapetalae</taxon>
        <taxon>rosids</taxon>
        <taxon>malvids</taxon>
        <taxon>Myrtales</taxon>
        <taxon>Lythraceae</taxon>
        <taxon>Punica</taxon>
    </lineage>
</organism>
<dbReference type="EMBL" id="PGOL01002611">
    <property type="protein sequence ID" value="PKI46495.1"/>
    <property type="molecule type" value="Genomic_DNA"/>
</dbReference>
<protein>
    <submittedName>
        <fullName evidence="2">Uncharacterized protein</fullName>
    </submittedName>
</protein>
<proteinExistence type="predicted"/>
<keyword evidence="3" id="KW-1185">Reference proteome</keyword>
<evidence type="ECO:0000313" key="3">
    <source>
        <dbReference type="Proteomes" id="UP000233551"/>
    </source>
</evidence>
<sequence>MRDKQNSHPGPSNTARTRDPQGKWPGYLLQHDSRSTPQRSSTVLGGFFLKNGAQAGTPSEHFAIAYRTRSRKKRGGITGTTNAGTTADSDFRSLGIRRRSTPELESHITRLGHPQQTGNRPNSGTSLRQINAFTVAYLMLLSNKFLIVRQMAIDANHRVPFIHDRKAGGKHTGTEP</sequence>
<gene>
    <name evidence="2" type="ORF">CRG98_033111</name>
</gene>
<evidence type="ECO:0000256" key="1">
    <source>
        <dbReference type="SAM" id="MobiDB-lite"/>
    </source>
</evidence>
<comment type="caution">
    <text evidence="2">The sequence shown here is derived from an EMBL/GenBank/DDBJ whole genome shotgun (WGS) entry which is preliminary data.</text>
</comment>